<organism evidence="1 2">
    <name type="scientific">Neobacillus rhizosphaerae</name>
    <dbReference type="NCBI Taxonomy" id="2880965"/>
    <lineage>
        <taxon>Bacteria</taxon>
        <taxon>Bacillati</taxon>
        <taxon>Bacillota</taxon>
        <taxon>Bacilli</taxon>
        <taxon>Bacillales</taxon>
        <taxon>Bacillaceae</taxon>
        <taxon>Neobacillus</taxon>
    </lineage>
</organism>
<sequence>MFFLPTKINLGDLIVNEASLGSSISIGSTQKISINNTTKKNQGFGQQIGDKTSIILPIHFVQDGDVIDAEVFFSGN</sequence>
<accession>A0ABM9ENW4</accession>
<proteinExistence type="predicted"/>
<dbReference type="Proteomes" id="UP000838308">
    <property type="component" value="Unassembled WGS sequence"/>
</dbReference>
<protein>
    <submittedName>
        <fullName evidence="1">Uncharacterized protein</fullName>
    </submittedName>
</protein>
<keyword evidence="2" id="KW-1185">Reference proteome</keyword>
<evidence type="ECO:0000313" key="2">
    <source>
        <dbReference type="Proteomes" id="UP000838308"/>
    </source>
</evidence>
<comment type="caution">
    <text evidence="1">The sequence shown here is derived from an EMBL/GenBank/DDBJ whole genome shotgun (WGS) entry which is preliminary data.</text>
</comment>
<evidence type="ECO:0000313" key="1">
    <source>
        <dbReference type="EMBL" id="CAH2714305.1"/>
    </source>
</evidence>
<gene>
    <name evidence="1" type="ORF">BACCIP111895_01466</name>
</gene>
<dbReference type="RefSeq" id="WP_248734629.1">
    <property type="nucleotide sequence ID" value="NZ_CALBWS010000006.1"/>
</dbReference>
<name>A0ABM9ENW4_9BACI</name>
<dbReference type="EMBL" id="CALBWS010000006">
    <property type="protein sequence ID" value="CAH2714305.1"/>
    <property type="molecule type" value="Genomic_DNA"/>
</dbReference>
<reference evidence="1" key="1">
    <citation type="submission" date="2022-04" db="EMBL/GenBank/DDBJ databases">
        <authorList>
            <person name="Criscuolo A."/>
        </authorList>
    </citation>
    <scope>NUCLEOTIDE SEQUENCE</scope>
    <source>
        <strain evidence="1">CIP111895</strain>
    </source>
</reference>